<comment type="caution">
    <text evidence="2">The sequence shown here is derived from an EMBL/GenBank/DDBJ whole genome shotgun (WGS) entry which is preliminary data.</text>
</comment>
<dbReference type="Proteomes" id="UP000187412">
    <property type="component" value="Unassembled WGS sequence"/>
</dbReference>
<gene>
    <name evidence="2" type="ORF">BSK56_07385</name>
</gene>
<dbReference type="SUPFAM" id="SSF55383">
    <property type="entry name" value="Copper amine oxidase, domain N"/>
    <property type="match status" value="1"/>
</dbReference>
<reference evidence="2 3" key="1">
    <citation type="submission" date="2016-10" db="EMBL/GenBank/DDBJ databases">
        <title>Paenibacillus species isolates.</title>
        <authorList>
            <person name="Beno S.M."/>
        </authorList>
    </citation>
    <scope>NUCLEOTIDE SEQUENCE [LARGE SCALE GENOMIC DNA]</scope>
    <source>
        <strain evidence="2 3">FSL H7-0744</strain>
    </source>
</reference>
<dbReference type="InterPro" id="IPR036582">
    <property type="entry name" value="Mao_N_sf"/>
</dbReference>
<dbReference type="Gene3D" id="3.30.457.10">
    <property type="entry name" value="Copper amine oxidase-like, N-terminal domain"/>
    <property type="match status" value="1"/>
</dbReference>
<dbReference type="Pfam" id="PF07833">
    <property type="entry name" value="Cu_amine_oxidN1"/>
    <property type="match status" value="1"/>
</dbReference>
<accession>A0ABX3HIB8</accession>
<evidence type="ECO:0000259" key="1">
    <source>
        <dbReference type="Pfam" id="PF07833"/>
    </source>
</evidence>
<sequence>MELFIIQEGELVKKLWISILAGLLVFPMLLQSPAQADAPIKIVIDGVPLPTDQPPISVRGRTLVPLRAIFEAFDATTTWDKQTKTVTATKEDTTIVLKLGSTLATINNKPVILDVPGQSLKGRTLVPTRFVSEALGQEVVWNSKARTVSITTSGGKGGSVSPASNVVLQDVSDSGDGRDLQVSFVRAADESIVDHYRVLIVKAGNTLNLSSAQQIAPSNYSTVLSIGANPAFKLNAGSRDISGELIKVNQPYIAYVLAVGKGNNTSALSNSSATLTLVNNIVSAPTNIQVNDVGDNGDGRDLSVSFNKLPDESKVNSYRIFVVKAANYTNFNVAAANAVSSSNYTQVSKTGNNLSQVLASGSRDIDGALIKSGVSYRVFVMAVDSRNASNQVLSPASSAITLSTTGISSFIVSDVNDYGDGRDMKVSFVHPTAEANINQYRIMVVPTAYYSGFSVSEANNVSNSNYTAVSTSGSSTNQILTSSTRDVRGNLIKNGTGYQVYVLSVGSNSSANVLSSASSVITLLTDFSMGAVSNLTVSDVSDNGDGRDMKVSFTHAVDERYISKYLIMVVPTSYYSNFSVSEANRISSSNYTAVSTSENSTSQILNSSSRDVRGNWIKEGTTYKVYVLSVGSGNYSGSNVLSQASSDITLSSKTPVVSVTNVTYQVNDSRILARFTKSSNETNISEYRVLVVPAKQGFGLGDAIGVTASSYNSIIPNGTNPVITASTIDVNGSPIIKGKKYKLYILAVANNKGTQNGGLSDSTEEFEL</sequence>
<evidence type="ECO:0000313" key="3">
    <source>
        <dbReference type="Proteomes" id="UP000187412"/>
    </source>
</evidence>
<proteinExistence type="predicted"/>
<feature type="domain" description="Copper amine oxidase-like N-terminal" evidence="1">
    <location>
        <begin position="43"/>
        <end position="150"/>
    </location>
</feature>
<dbReference type="InterPro" id="IPR012854">
    <property type="entry name" value="Cu_amine_oxidase-like_N"/>
</dbReference>
<evidence type="ECO:0000313" key="2">
    <source>
        <dbReference type="EMBL" id="OMD50348.1"/>
    </source>
</evidence>
<protein>
    <recommendedName>
        <fullName evidence="1">Copper amine oxidase-like N-terminal domain-containing protein</fullName>
    </recommendedName>
</protein>
<dbReference type="EMBL" id="MPTB01000007">
    <property type="protein sequence ID" value="OMD50348.1"/>
    <property type="molecule type" value="Genomic_DNA"/>
</dbReference>
<keyword evidence="3" id="KW-1185">Reference proteome</keyword>
<name>A0ABX3HIB8_PAEBO</name>
<organism evidence="2 3">
    <name type="scientific">Paenibacillus borealis</name>
    <dbReference type="NCBI Taxonomy" id="160799"/>
    <lineage>
        <taxon>Bacteria</taxon>
        <taxon>Bacillati</taxon>
        <taxon>Bacillota</taxon>
        <taxon>Bacilli</taxon>
        <taxon>Bacillales</taxon>
        <taxon>Paenibacillaceae</taxon>
        <taxon>Paenibacillus</taxon>
    </lineage>
</organism>